<dbReference type="InterPro" id="IPR011047">
    <property type="entry name" value="Quinoprotein_ADH-like_sf"/>
</dbReference>
<dbReference type="eggNOG" id="COG4257">
    <property type="taxonomic scope" value="Bacteria"/>
</dbReference>
<dbReference type="Proteomes" id="UP000027997">
    <property type="component" value="Unassembled WGS sequence"/>
</dbReference>
<dbReference type="PROSITE" id="PS51257">
    <property type="entry name" value="PROKAR_LIPOPROTEIN"/>
    <property type="match status" value="1"/>
</dbReference>
<sequence>MKHHFFALLSAVLLAGCSPSKEPEPLKSSALTAPEFIGQSATAKPFQGSNITHPFMAKAGKSTIHGDGFNSDVHLISGPLGINPQIQTRDGSNMPGGMCATVTITTKDQLIALCASIAGFEIHMLKPRSLELLARFKLPNRPSSFQALVKRDPTIVMTDTSGGAYYYLDDQDRVVLADSTQRIIRLANRQTETGEWEFYLDGSWDLSHEVPNDCMNWNNWFPDGECDPITAVLPDHKGLIWWVTRYGRVGTLNPETGRVKSTQFKGEEIQNSFAMDENAAYVVTDHATYAMNTDARGKPTVLWQEAYDRGSARKVGSINQGSGTTPTLLGDRYITVTDNADERINLLVYRRQPDFNGQRLICTVPLFENQQSATENSMVGWGRTIIIENNFGYSSAVQQKEWDVIPGGITRIDIRKDESGCDVVWNSPEKAPSVVPKLSADNGLVYFYTFEQQKNAEDVAWYLMALDANSGKTAFKIRTGAGMAFDNNWAPITIGTDGTAYVGTIKGIIAIWDEPQPALSQSTEHGANQG</sequence>
<dbReference type="RefSeq" id="WP_020581361.1">
    <property type="nucleotide sequence ID" value="NZ_JOJP01000001.1"/>
</dbReference>
<dbReference type="SUPFAM" id="SSF50969">
    <property type="entry name" value="YVTN repeat-like/Quinoprotein amine dehydrogenase"/>
    <property type="match status" value="1"/>
</dbReference>
<evidence type="ECO:0000313" key="2">
    <source>
        <dbReference type="Proteomes" id="UP000027997"/>
    </source>
</evidence>
<comment type="caution">
    <text evidence="1">The sequence shown here is derived from an EMBL/GenBank/DDBJ whole genome shotgun (WGS) entry which is preliminary data.</text>
</comment>
<proteinExistence type="predicted"/>
<name>A0A081KEW9_9GAMM</name>
<protein>
    <recommendedName>
        <fullName evidence="3">Lipoprotein</fullName>
    </recommendedName>
</protein>
<reference evidence="1 2" key="1">
    <citation type="submission" date="2014-06" db="EMBL/GenBank/DDBJ databases">
        <title>Whole Genome Sequences of Three Symbiotic Endozoicomonas Bacteria.</title>
        <authorList>
            <person name="Neave M.J."/>
            <person name="Apprill A."/>
            <person name="Voolstra C.R."/>
        </authorList>
    </citation>
    <scope>NUCLEOTIDE SEQUENCE [LARGE SCALE GENOMIC DNA]</scope>
    <source>
        <strain evidence="1 2">DSM 22380</strain>
    </source>
</reference>
<evidence type="ECO:0000313" key="1">
    <source>
        <dbReference type="EMBL" id="KEI72695.1"/>
    </source>
</evidence>
<keyword evidence="2" id="KW-1185">Reference proteome</keyword>
<dbReference type="EMBL" id="JOJP01000001">
    <property type="protein sequence ID" value="KEI72695.1"/>
    <property type="molecule type" value="Genomic_DNA"/>
</dbReference>
<dbReference type="AlphaFoldDB" id="A0A081KEW9"/>
<dbReference type="Gene3D" id="2.130.10.10">
    <property type="entry name" value="YVTN repeat-like/Quinoprotein amine dehydrogenase"/>
    <property type="match status" value="1"/>
</dbReference>
<gene>
    <name evidence="1" type="ORF">GV64_19955</name>
</gene>
<dbReference type="SUPFAM" id="SSF50998">
    <property type="entry name" value="Quinoprotein alcohol dehydrogenase-like"/>
    <property type="match status" value="1"/>
</dbReference>
<dbReference type="InterPro" id="IPR015943">
    <property type="entry name" value="WD40/YVTN_repeat-like_dom_sf"/>
</dbReference>
<organism evidence="1 2">
    <name type="scientific">Endozoicomonas elysicola</name>
    <dbReference type="NCBI Taxonomy" id="305900"/>
    <lineage>
        <taxon>Bacteria</taxon>
        <taxon>Pseudomonadati</taxon>
        <taxon>Pseudomonadota</taxon>
        <taxon>Gammaproteobacteria</taxon>
        <taxon>Oceanospirillales</taxon>
        <taxon>Endozoicomonadaceae</taxon>
        <taxon>Endozoicomonas</taxon>
    </lineage>
</organism>
<evidence type="ECO:0008006" key="3">
    <source>
        <dbReference type="Google" id="ProtNLM"/>
    </source>
</evidence>
<dbReference type="STRING" id="305900.GV64_19955"/>
<dbReference type="InterPro" id="IPR011044">
    <property type="entry name" value="Quino_amine_DH_bsu"/>
</dbReference>
<accession>A0A081KEW9</accession>